<dbReference type="InterPro" id="IPR017850">
    <property type="entry name" value="Alkaline_phosphatase_core_sf"/>
</dbReference>
<dbReference type="RefSeq" id="WP_310030314.1">
    <property type="nucleotide sequence ID" value="NZ_JAVDRL010000004.1"/>
</dbReference>
<evidence type="ECO:0000256" key="1">
    <source>
        <dbReference type="ARBA" id="ARBA00008779"/>
    </source>
</evidence>
<protein>
    <submittedName>
        <fullName evidence="4">Arylsulfatase A-like enzyme</fullName>
    </submittedName>
</protein>
<evidence type="ECO:0000313" key="4">
    <source>
        <dbReference type="EMBL" id="MDR6530685.1"/>
    </source>
</evidence>
<dbReference type="InterPro" id="IPR050738">
    <property type="entry name" value="Sulfatase"/>
</dbReference>
<dbReference type="PANTHER" id="PTHR42693:SF53">
    <property type="entry name" value="ENDO-4-O-SULFATASE"/>
    <property type="match status" value="1"/>
</dbReference>
<organism evidence="4 5">
    <name type="scientific">Caulobacter rhizosphaerae</name>
    <dbReference type="NCBI Taxonomy" id="2010972"/>
    <lineage>
        <taxon>Bacteria</taxon>
        <taxon>Pseudomonadati</taxon>
        <taxon>Pseudomonadota</taxon>
        <taxon>Alphaproteobacteria</taxon>
        <taxon>Caulobacterales</taxon>
        <taxon>Caulobacteraceae</taxon>
        <taxon>Caulobacter</taxon>
    </lineage>
</organism>
<feature type="domain" description="Sulfatase N-terminal" evidence="3">
    <location>
        <begin position="7"/>
        <end position="493"/>
    </location>
</feature>
<keyword evidence="2" id="KW-0378">Hydrolase</keyword>
<keyword evidence="5" id="KW-1185">Reference proteome</keyword>
<evidence type="ECO:0000259" key="3">
    <source>
        <dbReference type="Pfam" id="PF00884"/>
    </source>
</evidence>
<comment type="similarity">
    <text evidence="1">Belongs to the sulfatase family.</text>
</comment>
<reference evidence="4 5" key="1">
    <citation type="submission" date="2023-07" db="EMBL/GenBank/DDBJ databases">
        <title>Sorghum-associated microbial communities from plants grown in Nebraska, USA.</title>
        <authorList>
            <person name="Schachtman D."/>
        </authorList>
    </citation>
    <scope>NUCLEOTIDE SEQUENCE [LARGE SCALE GENOMIC DNA]</scope>
    <source>
        <strain evidence="4 5">DS2154</strain>
    </source>
</reference>
<dbReference type="PANTHER" id="PTHR42693">
    <property type="entry name" value="ARYLSULFATASE FAMILY MEMBER"/>
    <property type="match status" value="1"/>
</dbReference>
<accession>A0ABU1MXX8</accession>
<dbReference type="Proteomes" id="UP001262754">
    <property type="component" value="Unassembled WGS sequence"/>
</dbReference>
<gene>
    <name evidence="4" type="ORF">J2800_001424</name>
</gene>
<name>A0ABU1MXX8_9CAUL</name>
<dbReference type="EMBL" id="JAVDRL010000004">
    <property type="protein sequence ID" value="MDR6530685.1"/>
    <property type="molecule type" value="Genomic_DNA"/>
</dbReference>
<dbReference type="Pfam" id="PF00884">
    <property type="entry name" value="Sulfatase"/>
    <property type="match status" value="1"/>
</dbReference>
<dbReference type="InterPro" id="IPR000917">
    <property type="entry name" value="Sulfatase_N"/>
</dbReference>
<proteinExistence type="inferred from homology"/>
<sequence length="639" mass="70369">MSQPNRPNILLITCDQYRFPRFSYGAEAGFDEPLKRILGFQREDDAHNPYAQYFPGLLALRENAALLRNHTIAASACTPSRATIYTGQYGTRTGVTQTDGLFKSGDSYNFPWLAADGVPTLGTWMREAGYTTHYFGKWHVSNPPEHSLDRYGFDDWEESYPEPHGAAINNLGVYRDAGFTDQACAFIRRKALALNYNRAQAVQQAQDPYAAGPEVDAIPPWFAVASFTNPHDIATYPAVIAQALPTPDNSGTQSIFGPLTTPLTGQKTPPPTAGTIQIALNERGFPQDCARPSPTQNESLADKPSCQHDYAYKVGLALNAKTGFNIVNTAKTKIDDKFPNLAKGDLLDDEQSMQIAVQQALNGVLPFQLSEAPERYALEFLQLYAWLHSIVDVHVAAVLKTLEETGQANNTIVIFLADHGEYGAAHGMMIEKWHTAYQEALHVPVIVRFPPSTQVVENARGAGEGPLSRTPRQIDALTSHIDILPTVLGLAGVTPQQRATIAETLGRHRPVPPLPGADLSGLLKGEADQVIEPDGGERRGVLFITDDEITAPSPSNDDPANLKCDKEFEVYRRVVDTVNQEHPAVNLAPGPVRQPNHVRCVRTARHKLSRYFDPSGQAPQEWEMYDLQLDPTRRSTSCR</sequence>
<evidence type="ECO:0000256" key="2">
    <source>
        <dbReference type="ARBA" id="ARBA00022801"/>
    </source>
</evidence>
<dbReference type="Gene3D" id="3.40.720.10">
    <property type="entry name" value="Alkaline Phosphatase, subunit A"/>
    <property type="match status" value="1"/>
</dbReference>
<evidence type="ECO:0000313" key="5">
    <source>
        <dbReference type="Proteomes" id="UP001262754"/>
    </source>
</evidence>
<comment type="caution">
    <text evidence="4">The sequence shown here is derived from an EMBL/GenBank/DDBJ whole genome shotgun (WGS) entry which is preliminary data.</text>
</comment>
<dbReference type="SUPFAM" id="SSF53649">
    <property type="entry name" value="Alkaline phosphatase-like"/>
    <property type="match status" value="1"/>
</dbReference>